<dbReference type="PANTHER" id="PTHR34406:SF1">
    <property type="entry name" value="PROTEIN YCEI"/>
    <property type="match status" value="1"/>
</dbReference>
<name>A0A396RRS2_9SPHN</name>
<dbReference type="InterPro" id="IPR007372">
    <property type="entry name" value="Lipid/polyisoprenoid-bd_YceI"/>
</dbReference>
<protein>
    <submittedName>
        <fullName evidence="3">Polyisoprenoid-binding protein</fullName>
    </submittedName>
</protein>
<accession>A0A396RRS2</accession>
<dbReference type="InterPro" id="IPR036761">
    <property type="entry name" value="TTHA0802/YceI-like_sf"/>
</dbReference>
<dbReference type="OrthoDB" id="9811006at2"/>
<keyword evidence="1" id="KW-0732">Signal</keyword>
<evidence type="ECO:0000256" key="1">
    <source>
        <dbReference type="SAM" id="SignalP"/>
    </source>
</evidence>
<dbReference type="Pfam" id="PF04264">
    <property type="entry name" value="YceI"/>
    <property type="match status" value="1"/>
</dbReference>
<dbReference type="SMART" id="SM00867">
    <property type="entry name" value="YceI"/>
    <property type="match status" value="1"/>
</dbReference>
<evidence type="ECO:0000313" key="3">
    <source>
        <dbReference type="EMBL" id="RHW17023.1"/>
    </source>
</evidence>
<feature type="domain" description="Lipid/polyisoprenoid-binding YceI-like" evidence="2">
    <location>
        <begin position="37"/>
        <end position="210"/>
    </location>
</feature>
<dbReference type="EMBL" id="QWLV01000006">
    <property type="protein sequence ID" value="RHW17023.1"/>
    <property type="molecule type" value="Genomic_DNA"/>
</dbReference>
<evidence type="ECO:0000259" key="2">
    <source>
        <dbReference type="SMART" id="SM00867"/>
    </source>
</evidence>
<dbReference type="RefSeq" id="WP_118864604.1">
    <property type="nucleotide sequence ID" value="NZ_QWLV01000006.1"/>
</dbReference>
<organism evidence="3 4">
    <name type="scientific">Sphingomonas gilva</name>
    <dbReference type="NCBI Taxonomy" id="2305907"/>
    <lineage>
        <taxon>Bacteria</taxon>
        <taxon>Pseudomonadati</taxon>
        <taxon>Pseudomonadota</taxon>
        <taxon>Alphaproteobacteria</taxon>
        <taxon>Sphingomonadales</taxon>
        <taxon>Sphingomonadaceae</taxon>
        <taxon>Sphingomonas</taxon>
    </lineage>
</organism>
<evidence type="ECO:0000313" key="4">
    <source>
        <dbReference type="Proteomes" id="UP000266693"/>
    </source>
</evidence>
<gene>
    <name evidence="3" type="ORF">D1610_12920</name>
</gene>
<dbReference type="AlphaFoldDB" id="A0A396RRS2"/>
<reference evidence="3 4" key="1">
    <citation type="submission" date="2018-08" db="EMBL/GenBank/DDBJ databases">
        <title>The multiple taxonomic identification of Sphingomonas gilva.</title>
        <authorList>
            <person name="Zhu D."/>
            <person name="Zheng S."/>
        </authorList>
    </citation>
    <scope>NUCLEOTIDE SEQUENCE [LARGE SCALE GENOMIC DNA]</scope>
    <source>
        <strain evidence="3 4">ZDH117</strain>
    </source>
</reference>
<dbReference type="PANTHER" id="PTHR34406">
    <property type="entry name" value="PROTEIN YCEI"/>
    <property type="match status" value="1"/>
</dbReference>
<comment type="caution">
    <text evidence="3">The sequence shown here is derived from an EMBL/GenBank/DDBJ whole genome shotgun (WGS) entry which is preliminary data.</text>
</comment>
<dbReference type="Gene3D" id="2.40.128.110">
    <property type="entry name" value="Lipid/polyisoprenoid-binding, YceI-like"/>
    <property type="match status" value="1"/>
</dbReference>
<feature type="signal peptide" evidence="1">
    <location>
        <begin position="1"/>
        <end position="20"/>
    </location>
</feature>
<keyword evidence="4" id="KW-1185">Reference proteome</keyword>
<sequence length="211" mass="21935">MRTPLALLALALATPLIAMQAAQLPGSKNPAAVSGGTYTVDSAHTLVGWRVDHFGFNDYFGIFGGATGTLTIDPKNPAAARVDIAIPVSKVTTANPGLTAHLLKPAAEGGKPDFFGANPADARFVSTRVDVDDDGDEAKITGNLTLNGVTRPVVLEADFVGAGKMPTEMGGKENVGFHAEATIKRSDFGITFGLPLVSDEVELDISVAFQK</sequence>
<dbReference type="Proteomes" id="UP000266693">
    <property type="component" value="Unassembled WGS sequence"/>
</dbReference>
<feature type="chain" id="PRO_5017238507" evidence="1">
    <location>
        <begin position="21"/>
        <end position="211"/>
    </location>
</feature>
<proteinExistence type="predicted"/>
<dbReference type="SUPFAM" id="SSF101874">
    <property type="entry name" value="YceI-like"/>
    <property type="match status" value="1"/>
</dbReference>